<dbReference type="EMBL" id="LAZR01043556">
    <property type="protein sequence ID" value="KKL06789.1"/>
    <property type="molecule type" value="Genomic_DNA"/>
</dbReference>
<reference evidence="1" key="1">
    <citation type="journal article" date="2015" name="Nature">
        <title>Complex archaea that bridge the gap between prokaryotes and eukaryotes.</title>
        <authorList>
            <person name="Spang A."/>
            <person name="Saw J.H."/>
            <person name="Jorgensen S.L."/>
            <person name="Zaremba-Niedzwiedzka K."/>
            <person name="Martijn J."/>
            <person name="Lind A.E."/>
            <person name="van Eijk R."/>
            <person name="Schleper C."/>
            <person name="Guy L."/>
            <person name="Ettema T.J."/>
        </authorList>
    </citation>
    <scope>NUCLEOTIDE SEQUENCE</scope>
</reference>
<accession>A0A0F9AB81</accession>
<dbReference type="AlphaFoldDB" id="A0A0F9AB81"/>
<name>A0A0F9AB81_9ZZZZ</name>
<organism evidence="1">
    <name type="scientific">marine sediment metagenome</name>
    <dbReference type="NCBI Taxonomy" id="412755"/>
    <lineage>
        <taxon>unclassified sequences</taxon>
        <taxon>metagenomes</taxon>
        <taxon>ecological metagenomes</taxon>
    </lineage>
</organism>
<evidence type="ECO:0000313" key="1">
    <source>
        <dbReference type="EMBL" id="KKL06789.1"/>
    </source>
</evidence>
<proteinExistence type="predicted"/>
<comment type="caution">
    <text evidence="1">The sequence shown here is derived from an EMBL/GenBank/DDBJ whole genome shotgun (WGS) entry which is preliminary data.</text>
</comment>
<sequence>MKKKRFYTPGAVFEITRHSHVIVYILAQVDYNRFNLISLSDDANRNVQQTGKQKRHGVSDYILRKLIGGWSDSYTYLGQFPEVFERMG</sequence>
<gene>
    <name evidence="1" type="ORF">LCGC14_2592530</name>
</gene>
<protein>
    <submittedName>
        <fullName evidence="1">Uncharacterized protein</fullName>
    </submittedName>
</protein>